<dbReference type="SUPFAM" id="SSF51735">
    <property type="entry name" value="NAD(P)-binding Rossmann-fold domains"/>
    <property type="match status" value="1"/>
</dbReference>
<keyword evidence="3" id="KW-0472">Membrane</keyword>
<keyword evidence="2" id="KW-0520">NAD</keyword>
<dbReference type="PRINTS" id="PR01713">
    <property type="entry name" value="NUCEPIMERASE"/>
</dbReference>
<dbReference type="InterPro" id="IPR016040">
    <property type="entry name" value="NAD(P)-bd_dom"/>
</dbReference>
<dbReference type="PANTHER" id="PTHR43574">
    <property type="entry name" value="EPIMERASE-RELATED"/>
    <property type="match status" value="1"/>
</dbReference>
<protein>
    <recommendedName>
        <fullName evidence="4">NAD(P)-binding domain-containing protein</fullName>
    </recommendedName>
</protein>
<comment type="caution">
    <text evidence="5">The sequence shown here is derived from an EMBL/GenBank/DDBJ whole genome shotgun (WGS) entry which is preliminary data.</text>
</comment>
<keyword evidence="3" id="KW-0812">Transmembrane</keyword>
<organism evidence="5 6">
    <name type="scientific">Cymbomonas tetramitiformis</name>
    <dbReference type="NCBI Taxonomy" id="36881"/>
    <lineage>
        <taxon>Eukaryota</taxon>
        <taxon>Viridiplantae</taxon>
        <taxon>Chlorophyta</taxon>
        <taxon>Pyramimonadophyceae</taxon>
        <taxon>Pyramimonadales</taxon>
        <taxon>Pyramimonadaceae</taxon>
        <taxon>Cymbomonas</taxon>
    </lineage>
</organism>
<dbReference type="Gene3D" id="3.40.50.720">
    <property type="entry name" value="NAD(P)-binding Rossmann-like Domain"/>
    <property type="match status" value="1"/>
</dbReference>
<dbReference type="Gene3D" id="3.90.25.10">
    <property type="entry name" value="UDP-galactose 4-epimerase, domain 1"/>
    <property type="match status" value="1"/>
</dbReference>
<accession>A0AAE0EYC7</accession>
<reference evidence="5 6" key="1">
    <citation type="journal article" date="2015" name="Genome Biol. Evol.">
        <title>Comparative Genomics of a Bacterivorous Green Alga Reveals Evolutionary Causalities and Consequences of Phago-Mixotrophic Mode of Nutrition.</title>
        <authorList>
            <person name="Burns J.A."/>
            <person name="Paasch A."/>
            <person name="Narechania A."/>
            <person name="Kim E."/>
        </authorList>
    </citation>
    <scope>NUCLEOTIDE SEQUENCE [LARGE SCALE GENOMIC DNA]</scope>
    <source>
        <strain evidence="5 6">PLY_AMNH</strain>
    </source>
</reference>
<keyword evidence="6" id="KW-1185">Reference proteome</keyword>
<dbReference type="AlphaFoldDB" id="A0AAE0EYC7"/>
<feature type="transmembrane region" description="Helical" evidence="3">
    <location>
        <begin position="21"/>
        <end position="43"/>
    </location>
</feature>
<evidence type="ECO:0000256" key="3">
    <source>
        <dbReference type="SAM" id="Phobius"/>
    </source>
</evidence>
<evidence type="ECO:0000313" key="5">
    <source>
        <dbReference type="EMBL" id="KAK3243565.1"/>
    </source>
</evidence>
<dbReference type="Pfam" id="PF16363">
    <property type="entry name" value="GDP_Man_Dehyd"/>
    <property type="match status" value="1"/>
</dbReference>
<proteinExistence type="inferred from homology"/>
<evidence type="ECO:0000256" key="2">
    <source>
        <dbReference type="ARBA" id="ARBA00023027"/>
    </source>
</evidence>
<name>A0AAE0EYC7_9CHLO</name>
<gene>
    <name evidence="5" type="ORF">CYMTET_46790</name>
</gene>
<evidence type="ECO:0000259" key="4">
    <source>
        <dbReference type="Pfam" id="PF16363"/>
    </source>
</evidence>
<evidence type="ECO:0000256" key="1">
    <source>
        <dbReference type="ARBA" id="ARBA00007637"/>
    </source>
</evidence>
<comment type="similarity">
    <text evidence="1">Belongs to the NAD(P)-dependent epimerase/dehydratase family.</text>
</comment>
<dbReference type="EMBL" id="LGRX02032772">
    <property type="protein sequence ID" value="KAK3243565.1"/>
    <property type="molecule type" value="Genomic_DNA"/>
</dbReference>
<keyword evidence="3" id="KW-1133">Transmembrane helix</keyword>
<evidence type="ECO:0000313" key="6">
    <source>
        <dbReference type="Proteomes" id="UP001190700"/>
    </source>
</evidence>
<dbReference type="InterPro" id="IPR036291">
    <property type="entry name" value="NAD(P)-bd_dom_sf"/>
</dbReference>
<sequence length="438" mass="48031">MGSDDGPFPRMDPLHWRRRSSLLKPALIILTFLTGCVILYMYADAGIVQGGASPGEYVEVPKTASGMYVDRKVPTLEIAKTVDEEKVLQSCQSHAADSTMIVLVTGAGGFVGYHTSMALHERGTSVLGLDNFNDYYPPTLKRDRQLNLMEAGVHVVDGDLNDQSVLEVIFSVCQFTHVLHLAAQAGVRYAVKNPGAYVHSNVAGFVTLMEVIRAQPSVPVVVFASSSSVYGTNKKTPFSEDDRTDNPASLYAATKKADEMLAHTYNNIYSISMTALRFFTVYGPYGRPDMAYFSFANNIMLDKPIKIFQGPGGIELGRDFTFISDIVAGAIAALDKAAPTGKGAPFKIYNLGNTHPVNVTAFVNTIEHHLGKKAIKKYVPMPATGDVLFTHADVSKAQRELGYTPTTSLSEGIRQFVEWYKVYYKDGQHKEQQEYVPA</sequence>
<dbReference type="Proteomes" id="UP001190700">
    <property type="component" value="Unassembled WGS sequence"/>
</dbReference>
<feature type="domain" description="NAD(P)-binding" evidence="4">
    <location>
        <begin position="103"/>
        <end position="415"/>
    </location>
</feature>